<protein>
    <submittedName>
        <fullName evidence="1">DUF3800 domain-containing protein</fullName>
    </submittedName>
</protein>
<comment type="caution">
    <text evidence="1">The sequence shown here is derived from an EMBL/GenBank/DDBJ whole genome shotgun (WGS) entry which is preliminary data.</text>
</comment>
<evidence type="ECO:0000313" key="1">
    <source>
        <dbReference type="EMBL" id="KAA1424998.1"/>
    </source>
</evidence>
<dbReference type="EMBL" id="VDFQ02000001">
    <property type="protein sequence ID" value="KAA1424998.1"/>
    <property type="molecule type" value="Genomic_DNA"/>
</dbReference>
<organism evidence="1 2">
    <name type="scientific">Mumia zhuanghuii</name>
    <dbReference type="NCBI Taxonomy" id="2585211"/>
    <lineage>
        <taxon>Bacteria</taxon>
        <taxon>Bacillati</taxon>
        <taxon>Actinomycetota</taxon>
        <taxon>Actinomycetes</taxon>
        <taxon>Propionibacteriales</taxon>
        <taxon>Nocardioidaceae</taxon>
        <taxon>Mumia</taxon>
    </lineage>
</organism>
<evidence type="ECO:0000313" key="2">
    <source>
        <dbReference type="Proteomes" id="UP000307768"/>
    </source>
</evidence>
<sequence length="387" mass="43560">MAIMGRSGNPAKRALQDAALARARAKEAASLIRATFYCDESGYTGANWADADQPVFVHGGWLVVNSARGGILDEMLALRERFGLIGGELKWAKVARRRNSSAIYRNLFELMLKHGALPFFFVMDKDFLLAAKTVETFFDPAYNRHLDPGFTGAYEEKKQLAEELLPAKEILAEFATMHREGVVPPRERVGALAEMIAEWFELGGTQWVAETQRDYSDHELDDLRSEFGATNSMRSTTGHSLPGLMQLLEGFMRPRAIALRILHDNLTRFDDLIEFVQRLLRPPGPMDSMKLGNGSFYFSMPTVTGFDLVDSKSEPLVQLADLLCGFVRTVFTKVKNGEELDDDELAICSDIAMVHVEYYCWDANMPEAMWESFATQGWAELRRRFGS</sequence>
<dbReference type="AlphaFoldDB" id="A0A5Q6S3P8"/>
<accession>A0A5Q6S3P8</accession>
<dbReference type="OrthoDB" id="5521286at2"/>
<reference evidence="1 2" key="1">
    <citation type="submission" date="2019-09" db="EMBL/GenBank/DDBJ databases">
        <title>Mumia zhuanghuii sp. nov. isolated from the intestinal contents of plateau pika (Ochotona curzoniae) in the Qinghai-Tibet plateau of China.</title>
        <authorList>
            <person name="Tian Z."/>
        </authorList>
    </citation>
    <scope>NUCLEOTIDE SEQUENCE [LARGE SCALE GENOMIC DNA]</scope>
    <source>
        <strain evidence="2">350</strain>
    </source>
</reference>
<gene>
    <name evidence="1" type="ORF">FE697_003640</name>
</gene>
<proteinExistence type="predicted"/>
<dbReference type="Pfam" id="PF12686">
    <property type="entry name" value="DUF3800"/>
    <property type="match status" value="1"/>
</dbReference>
<name>A0A5Q6S3P8_9ACTN</name>
<dbReference type="Proteomes" id="UP000307768">
    <property type="component" value="Unassembled WGS sequence"/>
</dbReference>
<dbReference type="InterPro" id="IPR024524">
    <property type="entry name" value="DUF3800"/>
</dbReference>